<keyword evidence="4" id="KW-0964">Secreted</keyword>
<organism evidence="17 18">
    <name type="scientific">Sciurus vulgaris</name>
    <name type="common">Eurasian red squirrel</name>
    <dbReference type="NCBI Taxonomy" id="55149"/>
    <lineage>
        <taxon>Eukaryota</taxon>
        <taxon>Metazoa</taxon>
        <taxon>Chordata</taxon>
        <taxon>Craniata</taxon>
        <taxon>Vertebrata</taxon>
        <taxon>Euteleostomi</taxon>
        <taxon>Mammalia</taxon>
        <taxon>Eutheria</taxon>
        <taxon>Euarchontoglires</taxon>
        <taxon>Glires</taxon>
        <taxon>Rodentia</taxon>
        <taxon>Sciuromorpha</taxon>
        <taxon>Sciuridae</taxon>
        <taxon>Sciurinae</taxon>
        <taxon>Sciurini</taxon>
        <taxon>Sciurus</taxon>
    </lineage>
</organism>
<evidence type="ECO:0000256" key="15">
    <source>
        <dbReference type="SAM" id="SignalP"/>
    </source>
</evidence>
<feature type="disulfide bond" evidence="12">
    <location>
        <begin position="466"/>
        <end position="476"/>
    </location>
</feature>
<dbReference type="SMART" id="SM00202">
    <property type="entry name" value="SR"/>
    <property type="match status" value="8"/>
</dbReference>
<keyword evidence="7" id="KW-0677">Repeat</keyword>
<feature type="compositionally biased region" description="Acidic residues" evidence="13">
    <location>
        <begin position="1024"/>
        <end position="1034"/>
    </location>
</feature>
<keyword evidence="9 14" id="KW-0472">Membrane</keyword>
<protein>
    <submittedName>
        <fullName evidence="17">Scavenger receptor family member expressed on T cells 1</fullName>
    </submittedName>
</protein>
<evidence type="ECO:0000256" key="2">
    <source>
        <dbReference type="ARBA" id="ARBA00004613"/>
    </source>
</evidence>
<accession>A0A8D2JLK0</accession>
<feature type="compositionally biased region" description="Basic and acidic residues" evidence="13">
    <location>
        <begin position="1010"/>
        <end position="1023"/>
    </location>
</feature>
<comment type="subcellular location">
    <subcellularLocation>
        <location evidence="1">Cell membrane</location>
        <topology evidence="1">Single-pass type I membrane protein</topology>
    </subcellularLocation>
    <subcellularLocation>
        <location evidence="2">Secreted</location>
    </subcellularLocation>
</comment>
<feature type="domain" description="SRCR" evidence="16">
    <location>
        <begin position="135"/>
        <end position="232"/>
    </location>
</feature>
<dbReference type="GeneTree" id="ENSGT00940000162139"/>
<dbReference type="InterPro" id="IPR036772">
    <property type="entry name" value="SRCR-like_dom_sf"/>
</dbReference>
<keyword evidence="8 14" id="KW-1133">Transmembrane helix</keyword>
<comment type="caution">
    <text evidence="12">Lacks conserved residue(s) required for the propagation of feature annotation.</text>
</comment>
<feature type="disulfide bond" evidence="12">
    <location>
        <begin position="541"/>
        <end position="602"/>
    </location>
</feature>
<dbReference type="PRINTS" id="PR00258">
    <property type="entry name" value="SPERACTRCPTR"/>
</dbReference>
<keyword evidence="10 12" id="KW-1015">Disulfide bond</keyword>
<feature type="disulfide bond" evidence="12">
    <location>
        <begin position="900"/>
        <end position="910"/>
    </location>
</feature>
<dbReference type="GO" id="GO:0031638">
    <property type="term" value="P:zymogen activation"/>
    <property type="evidence" value="ECO:0007669"/>
    <property type="project" value="TreeGrafter"/>
</dbReference>
<feature type="region of interest" description="Disordered" evidence="13">
    <location>
        <begin position="1010"/>
        <end position="1043"/>
    </location>
</feature>
<dbReference type="Ensembl" id="ENSSVLT00005021807.1">
    <property type="protein sequence ID" value="ENSSVLP00005019561.1"/>
    <property type="gene ID" value="ENSSVLG00005014253.1"/>
</dbReference>
<feature type="chain" id="PRO_5034034286" evidence="15">
    <location>
        <begin position="27"/>
        <end position="1082"/>
    </location>
</feature>
<feature type="domain" description="SRCR" evidence="16">
    <location>
        <begin position="397"/>
        <end position="497"/>
    </location>
</feature>
<feature type="disulfide bond" evidence="12">
    <location>
        <begin position="201"/>
        <end position="211"/>
    </location>
</feature>
<dbReference type="GO" id="GO:0009897">
    <property type="term" value="C:external side of plasma membrane"/>
    <property type="evidence" value="ECO:0007669"/>
    <property type="project" value="Ensembl"/>
</dbReference>
<dbReference type="FunFam" id="3.10.250.10:FF:000004">
    <property type="entry name" value="Scavenger receptor cysteine-rich type 1 protein M130"/>
    <property type="match status" value="1"/>
</dbReference>
<dbReference type="InterPro" id="IPR001190">
    <property type="entry name" value="SRCR"/>
</dbReference>
<evidence type="ECO:0000313" key="18">
    <source>
        <dbReference type="Proteomes" id="UP000694564"/>
    </source>
</evidence>
<feature type="disulfide bond" evidence="12">
    <location>
        <begin position="366"/>
        <end position="376"/>
    </location>
</feature>
<evidence type="ECO:0000256" key="9">
    <source>
        <dbReference type="ARBA" id="ARBA00023136"/>
    </source>
</evidence>
<sequence>MWPGTVMSPLRLWPLLLACWAHPSESLNLLGGGNHCEGLVQVQYSGQQGVVCGDGWDMQEAMVTCRQLGCGPALSTSQYVLRPNEMEPPWLHGAQCQGEEASLWECSQGTWVPLSGCDCQCVVVVICSGGTTRRVHLRGGGSPCAGNFELVNPDNSVLRCKLHQEEATVLCRQLRCGAALRWFRAHPGGTPGGQVQKFVTCQGSEPDIFQCNINLNFLQQCDLPSYTEVVCAGRTPRPEPSGLDVSGFQTPGWVLLHPSSRGLEGGSSCGFTPGSFLEVVLPSVAPVQHLPPGHMEARLVGGEHPCAGRLEVRRGLSWGTVCHMDLDLPTAHVVCRELQCGLAVSTVQGALFGQGSGPVWTEASRCAGNESLLFHCQREPGHQCTHDQDVGLRCSEFRLVNGSSSCEGRVELQVQGSWAPLCATHWDLEDATVLCHQLNCGRAVATPPGGHFGEGGAPLWPDVFHCVGTEPYLWNCPVSTLGAQVCAPGNSASALCSGLLDALRLSDGQSRCDGRVEVALDGAWGRVLDDAWDLRGASVVCRQLGCGRAERAYDAPAPVRGVLRVWLSRARCMGSETRLTQCNVSTFQLVPAGASRDVGVVCSGSLRVRLSAGPGRCAGRLEVLHGGEWGTVCDDSWDLQDAHVVCRQLGCGHALSAPGSAHFGAGAGPIWMDELACMGDESALWQCPSGGWGQHDCGHKEDAGVFCSESVALRLQGGPGGCAGWLDVLYNGTWGSVCSNALKDISLTIICQQLGCGDLGWLENKPFPGAGSSTSWVDNVQCRRLHSSTLWHCPSAPWDPHSCALGEEAWITCAETFNCSSALSCPEEGAVRLRGGEDGCSGRVELWHGGSWGTVCDDSWDLADAEVVCRQLGCGRAVDALRGAAFGPGSGPVWLDEVGCRGSEASLWGCPAEPWGRGDCEHKEDAGVRCSGELAGPGRPGAPSLAPPPAAEAWTLPGIACLVLGCVLGLVLVVLGVQRCHSSAACMGSGLSGQQPSEGVYEDIEAVPVRERDDASPESRDPVQEEDYDDAAELEEGHQDEGEEAGALLSPTGVHLFALGSVVLLLLYCSHVQGSALASTYI</sequence>
<keyword evidence="18" id="KW-1185">Reference proteome</keyword>
<dbReference type="PROSITE" id="PS50287">
    <property type="entry name" value="SRCR_2"/>
    <property type="match status" value="8"/>
</dbReference>
<dbReference type="PROSITE" id="PS00420">
    <property type="entry name" value="SRCR_1"/>
    <property type="match status" value="2"/>
</dbReference>
<feature type="domain" description="SRCR" evidence="16">
    <location>
        <begin position="27"/>
        <end position="128"/>
    </location>
</feature>
<feature type="disulfide bond" evidence="12">
    <location>
        <begin position="869"/>
        <end position="930"/>
    </location>
</feature>
<evidence type="ECO:0000313" key="17">
    <source>
        <dbReference type="Ensembl" id="ENSSVLP00005019561.1"/>
    </source>
</evidence>
<dbReference type="FunFam" id="3.10.250.10:FF:000012">
    <property type="entry name" value="CD163 molecule like 1"/>
    <property type="match status" value="1"/>
</dbReference>
<evidence type="ECO:0000256" key="3">
    <source>
        <dbReference type="ARBA" id="ARBA00022475"/>
    </source>
</evidence>
<evidence type="ECO:0000256" key="4">
    <source>
        <dbReference type="ARBA" id="ARBA00022525"/>
    </source>
</evidence>
<feature type="disulfide bond" evidence="12">
    <location>
        <begin position="96"/>
        <end position="106"/>
    </location>
</feature>
<dbReference type="PANTHER" id="PTHR48071:SF29">
    <property type="entry name" value="OLFACTORY RECEPTOR 292"/>
    <property type="match status" value="1"/>
</dbReference>
<dbReference type="Proteomes" id="UP000694564">
    <property type="component" value="Chromosome 4"/>
</dbReference>
<feature type="disulfide bond" evidence="12">
    <location>
        <begin position="435"/>
        <end position="496"/>
    </location>
</feature>
<evidence type="ECO:0000256" key="5">
    <source>
        <dbReference type="ARBA" id="ARBA00022692"/>
    </source>
</evidence>
<feature type="disulfide bond" evidence="12">
    <location>
        <begin position="633"/>
        <end position="697"/>
    </location>
</feature>
<feature type="disulfide bond" evidence="12">
    <location>
        <begin position="677"/>
        <end position="687"/>
    </location>
</feature>
<keyword evidence="3" id="KW-1003">Cell membrane</keyword>
<dbReference type="PANTHER" id="PTHR48071">
    <property type="entry name" value="SRCR DOMAIN-CONTAINING PROTEIN"/>
    <property type="match status" value="1"/>
</dbReference>
<dbReference type="AlphaFoldDB" id="A0A8D2JLK0"/>
<dbReference type="FunFam" id="3.10.250.10:FF:000033">
    <property type="entry name" value="Scavenger receptor family member expressed on T cells 1"/>
    <property type="match status" value="1"/>
</dbReference>
<evidence type="ECO:0000256" key="12">
    <source>
        <dbReference type="PROSITE-ProRule" id="PRU00196"/>
    </source>
</evidence>
<dbReference type="FunFam" id="3.10.250.10:FF:000016">
    <property type="entry name" value="Scavenger receptor cysteine-rich protein type 12"/>
    <property type="match status" value="1"/>
</dbReference>
<keyword evidence="11" id="KW-0325">Glycoprotein</keyword>
<dbReference type="GO" id="GO:0005615">
    <property type="term" value="C:extracellular space"/>
    <property type="evidence" value="ECO:0007669"/>
    <property type="project" value="TreeGrafter"/>
</dbReference>
<evidence type="ECO:0000256" key="11">
    <source>
        <dbReference type="ARBA" id="ARBA00023180"/>
    </source>
</evidence>
<feature type="domain" description="SRCR" evidence="16">
    <location>
        <begin position="713"/>
        <end position="814"/>
    </location>
</feature>
<feature type="domain" description="SRCR" evidence="16">
    <location>
        <begin position="297"/>
        <end position="395"/>
    </location>
</feature>
<feature type="disulfide bond" evidence="12">
    <location>
        <begin position="422"/>
        <end position="486"/>
    </location>
</feature>
<feature type="disulfide bond" evidence="12">
    <location>
        <begin position="856"/>
        <end position="920"/>
    </location>
</feature>
<dbReference type="SUPFAM" id="SSF56487">
    <property type="entry name" value="SRCR-like"/>
    <property type="match status" value="8"/>
</dbReference>
<feature type="domain" description="SRCR" evidence="16">
    <location>
        <begin position="503"/>
        <end position="603"/>
    </location>
</feature>
<gene>
    <name evidence="17" type="primary">SCART1</name>
</gene>
<keyword evidence="6 15" id="KW-0732">Signal</keyword>
<feature type="disulfide bond" evidence="12">
    <location>
        <begin position="572"/>
        <end position="582"/>
    </location>
</feature>
<evidence type="ECO:0000256" key="6">
    <source>
        <dbReference type="ARBA" id="ARBA00022729"/>
    </source>
</evidence>
<evidence type="ECO:0000256" key="7">
    <source>
        <dbReference type="ARBA" id="ARBA00022737"/>
    </source>
</evidence>
<evidence type="ECO:0000256" key="8">
    <source>
        <dbReference type="ARBA" id="ARBA00022989"/>
    </source>
</evidence>
<feature type="signal peptide" evidence="15">
    <location>
        <begin position="1"/>
        <end position="26"/>
    </location>
</feature>
<feature type="disulfide bond" evidence="12">
    <location>
        <begin position="646"/>
        <end position="707"/>
    </location>
</feature>
<feature type="domain" description="SRCR" evidence="16">
    <location>
        <begin position="831"/>
        <end position="931"/>
    </location>
</feature>
<reference evidence="17" key="1">
    <citation type="submission" date="2025-08" db="UniProtKB">
        <authorList>
            <consortium name="Ensembl"/>
        </authorList>
    </citation>
    <scope>IDENTIFICATION</scope>
</reference>
<reference evidence="17" key="2">
    <citation type="submission" date="2025-09" db="UniProtKB">
        <authorList>
            <consortium name="Ensembl"/>
        </authorList>
    </citation>
    <scope>IDENTIFICATION</scope>
</reference>
<evidence type="ECO:0000256" key="14">
    <source>
        <dbReference type="SAM" id="Phobius"/>
    </source>
</evidence>
<dbReference type="GO" id="GO:0005737">
    <property type="term" value="C:cytoplasm"/>
    <property type="evidence" value="ECO:0007669"/>
    <property type="project" value="UniProtKB-ARBA"/>
</dbReference>
<dbReference type="GO" id="GO:0004252">
    <property type="term" value="F:serine-type endopeptidase activity"/>
    <property type="evidence" value="ECO:0007669"/>
    <property type="project" value="TreeGrafter"/>
</dbReference>
<feature type="domain" description="SRCR" evidence="16">
    <location>
        <begin position="608"/>
        <end position="708"/>
    </location>
</feature>
<dbReference type="Gene3D" id="3.10.250.10">
    <property type="entry name" value="SRCR-like domain"/>
    <property type="match status" value="8"/>
</dbReference>
<evidence type="ECO:0000259" key="16">
    <source>
        <dbReference type="PROSITE" id="PS50287"/>
    </source>
</evidence>
<evidence type="ECO:0000256" key="1">
    <source>
        <dbReference type="ARBA" id="ARBA00004251"/>
    </source>
</evidence>
<proteinExistence type="predicted"/>
<feature type="transmembrane region" description="Helical" evidence="14">
    <location>
        <begin position="954"/>
        <end position="977"/>
    </location>
</feature>
<dbReference type="Pfam" id="PF00530">
    <property type="entry name" value="SRCR"/>
    <property type="match status" value="8"/>
</dbReference>
<keyword evidence="5 14" id="KW-0812">Transmembrane</keyword>
<dbReference type="FunFam" id="3.10.250.10:FF:000002">
    <property type="entry name" value="Scavenger receptor cysteine-rich type 1 protein M130"/>
    <property type="match status" value="3"/>
</dbReference>
<evidence type="ECO:0000256" key="10">
    <source>
        <dbReference type="ARBA" id="ARBA00023157"/>
    </source>
</evidence>
<dbReference type="GO" id="GO:0002365">
    <property type="term" value="P:gamma-delta T cell lineage commitment"/>
    <property type="evidence" value="ECO:0007669"/>
    <property type="project" value="Ensembl"/>
</dbReference>
<evidence type="ECO:0000256" key="13">
    <source>
        <dbReference type="SAM" id="MobiDB-lite"/>
    </source>
</evidence>
<name>A0A8D2JLK0_SCIVU</name>